<dbReference type="EMBL" id="GGEC01086047">
    <property type="protein sequence ID" value="MBX66531.1"/>
    <property type="molecule type" value="Transcribed_RNA"/>
</dbReference>
<evidence type="ECO:0000313" key="1">
    <source>
        <dbReference type="EMBL" id="MBX66531.1"/>
    </source>
</evidence>
<accession>A0A2P2QHS2</accession>
<organism evidence="1">
    <name type="scientific">Rhizophora mucronata</name>
    <name type="common">Asiatic mangrove</name>
    <dbReference type="NCBI Taxonomy" id="61149"/>
    <lineage>
        <taxon>Eukaryota</taxon>
        <taxon>Viridiplantae</taxon>
        <taxon>Streptophyta</taxon>
        <taxon>Embryophyta</taxon>
        <taxon>Tracheophyta</taxon>
        <taxon>Spermatophyta</taxon>
        <taxon>Magnoliopsida</taxon>
        <taxon>eudicotyledons</taxon>
        <taxon>Gunneridae</taxon>
        <taxon>Pentapetalae</taxon>
        <taxon>rosids</taxon>
        <taxon>fabids</taxon>
        <taxon>Malpighiales</taxon>
        <taxon>Rhizophoraceae</taxon>
        <taxon>Rhizophora</taxon>
    </lineage>
</organism>
<proteinExistence type="predicted"/>
<reference evidence="1" key="1">
    <citation type="submission" date="2018-02" db="EMBL/GenBank/DDBJ databases">
        <title>Rhizophora mucronata_Transcriptome.</title>
        <authorList>
            <person name="Meera S.P."/>
            <person name="Sreeshan A."/>
            <person name="Augustine A."/>
        </authorList>
    </citation>
    <scope>NUCLEOTIDE SEQUENCE</scope>
    <source>
        <tissue evidence="1">Leaf</tissue>
    </source>
</reference>
<protein>
    <submittedName>
        <fullName evidence="1">Uncharacterized protein</fullName>
    </submittedName>
</protein>
<sequence length="21" mass="2576">MLGFCYLGIIHRVLFIFWSIF</sequence>
<dbReference type="AlphaFoldDB" id="A0A2P2QHS2"/>
<name>A0A2P2QHS2_RHIMU</name>